<dbReference type="InterPro" id="IPR036188">
    <property type="entry name" value="FAD/NAD-bd_sf"/>
</dbReference>
<dbReference type="Proteomes" id="UP001162162">
    <property type="component" value="Unassembled WGS sequence"/>
</dbReference>
<gene>
    <name evidence="3" type="ORF">NQ318_011165</name>
</gene>
<dbReference type="Pfam" id="PF00732">
    <property type="entry name" value="GMC_oxred_N"/>
    <property type="match status" value="1"/>
</dbReference>
<dbReference type="SUPFAM" id="SSF54373">
    <property type="entry name" value="FAD-linked reductases, C-terminal domain"/>
    <property type="match status" value="1"/>
</dbReference>
<dbReference type="Pfam" id="PF05199">
    <property type="entry name" value="GMC_oxred_C"/>
    <property type="match status" value="1"/>
</dbReference>
<dbReference type="GO" id="GO:0050660">
    <property type="term" value="F:flavin adenine dinucleotide binding"/>
    <property type="evidence" value="ECO:0007669"/>
    <property type="project" value="InterPro"/>
</dbReference>
<accession>A0AAV8YK18</accession>
<dbReference type="InterPro" id="IPR012132">
    <property type="entry name" value="GMC_OxRdtase"/>
</dbReference>
<evidence type="ECO:0000259" key="2">
    <source>
        <dbReference type="PROSITE" id="PS00624"/>
    </source>
</evidence>
<dbReference type="PANTHER" id="PTHR11552:SF158">
    <property type="entry name" value="GH23626P-RELATED"/>
    <property type="match status" value="1"/>
</dbReference>
<keyword evidence="4" id="KW-1185">Reference proteome</keyword>
<evidence type="ECO:0000313" key="4">
    <source>
        <dbReference type="Proteomes" id="UP001162162"/>
    </source>
</evidence>
<dbReference type="InterPro" id="IPR007867">
    <property type="entry name" value="GMC_OxRtase_C"/>
</dbReference>
<reference evidence="3" key="1">
    <citation type="journal article" date="2023" name="Insect Mol. Biol.">
        <title>Genome sequencing provides insights into the evolution of gene families encoding plant cell wall-degrading enzymes in longhorned beetles.</title>
        <authorList>
            <person name="Shin N.R."/>
            <person name="Okamura Y."/>
            <person name="Kirsch R."/>
            <person name="Pauchet Y."/>
        </authorList>
    </citation>
    <scope>NUCLEOTIDE SEQUENCE</scope>
    <source>
        <strain evidence="3">AMC_N1</strain>
    </source>
</reference>
<dbReference type="InterPro" id="IPR000172">
    <property type="entry name" value="GMC_OxRdtase_N"/>
</dbReference>
<dbReference type="Gene3D" id="3.30.560.10">
    <property type="entry name" value="Glucose Oxidase, domain 3"/>
    <property type="match status" value="1"/>
</dbReference>
<proteinExistence type="inferred from homology"/>
<dbReference type="EMBL" id="JAPWTK010000093">
    <property type="protein sequence ID" value="KAJ8950869.1"/>
    <property type="molecule type" value="Genomic_DNA"/>
</dbReference>
<feature type="non-terminal residue" evidence="3">
    <location>
        <position position="391"/>
    </location>
</feature>
<evidence type="ECO:0000256" key="1">
    <source>
        <dbReference type="ARBA" id="ARBA00010790"/>
    </source>
</evidence>
<evidence type="ECO:0000313" key="3">
    <source>
        <dbReference type="EMBL" id="KAJ8950869.1"/>
    </source>
</evidence>
<dbReference type="PROSITE" id="PS00624">
    <property type="entry name" value="GMC_OXRED_2"/>
    <property type="match status" value="1"/>
</dbReference>
<comment type="caution">
    <text evidence="3">The sequence shown here is derived from an EMBL/GenBank/DDBJ whole genome shotgun (WGS) entry which is preliminary data.</text>
</comment>
<comment type="similarity">
    <text evidence="1">Belongs to the GMC oxidoreductase family.</text>
</comment>
<protein>
    <recommendedName>
        <fullName evidence="2">Glucose-methanol-choline oxidoreductase N-terminal domain-containing protein</fullName>
    </recommendedName>
</protein>
<dbReference type="AlphaFoldDB" id="A0AAV8YK18"/>
<dbReference type="PANTHER" id="PTHR11552">
    <property type="entry name" value="GLUCOSE-METHANOL-CHOLINE GMC OXIDOREDUCTASE"/>
    <property type="match status" value="1"/>
</dbReference>
<name>A0AAV8YK18_9CUCU</name>
<dbReference type="SUPFAM" id="SSF51905">
    <property type="entry name" value="FAD/NAD(P)-binding domain"/>
    <property type="match status" value="1"/>
</dbReference>
<organism evidence="3 4">
    <name type="scientific">Aromia moschata</name>
    <dbReference type="NCBI Taxonomy" id="1265417"/>
    <lineage>
        <taxon>Eukaryota</taxon>
        <taxon>Metazoa</taxon>
        <taxon>Ecdysozoa</taxon>
        <taxon>Arthropoda</taxon>
        <taxon>Hexapoda</taxon>
        <taxon>Insecta</taxon>
        <taxon>Pterygota</taxon>
        <taxon>Neoptera</taxon>
        <taxon>Endopterygota</taxon>
        <taxon>Coleoptera</taxon>
        <taxon>Polyphaga</taxon>
        <taxon>Cucujiformia</taxon>
        <taxon>Chrysomeloidea</taxon>
        <taxon>Cerambycidae</taxon>
        <taxon>Cerambycinae</taxon>
        <taxon>Callichromatini</taxon>
        <taxon>Aromia</taxon>
    </lineage>
</organism>
<feature type="domain" description="Glucose-methanol-choline oxidoreductase N-terminal" evidence="2">
    <location>
        <begin position="92"/>
        <end position="106"/>
    </location>
</feature>
<dbReference type="Gene3D" id="3.50.50.60">
    <property type="entry name" value="FAD/NAD(P)-binding domain"/>
    <property type="match status" value="1"/>
</dbReference>
<dbReference type="GO" id="GO:0016614">
    <property type="term" value="F:oxidoreductase activity, acting on CH-OH group of donors"/>
    <property type="evidence" value="ECO:0007669"/>
    <property type="project" value="InterPro"/>
</dbReference>
<sequence length="391" mass="43270">MNKVGYNITDVNGAEQLGVSPFPLNTLYGRRQDSGTAFLVPFLNRQNLKIITKAFVKKILIDKDKVAYGVEFTYNGRRYKATAKKEVIVCQGAIGSPQVLMVSGIGPKDHLEELGISVVQDLEVGSELSDHLQIYGLTFSSNLSEPVKSLRKSIKEYLKGYGILAEGLTQQGVGYFQTKLETIPGYPDLEIGFYNSNTTSDALMKGMHWKKDVEKATAGINLSSSFQMFIVVLHTKSSGTVRLKSSSPYDYPLIDSNCLSDPEGKDIETAYEAIQFALGLIETEAFKKINAKLELKPLRQCRDFKFLTKEYWYCALRYQAGHDNHPATSCKMGPDPAKGDVVDAELRVYGVKRLRVADASVIPVSSSAHINAICYMIGEKAADLIKKEYGV</sequence>